<proteinExistence type="inferred from homology"/>
<dbReference type="SUPFAM" id="SSF51905">
    <property type="entry name" value="FAD/NAD(P)-binding domain"/>
    <property type="match status" value="1"/>
</dbReference>
<dbReference type="GO" id="GO:0005737">
    <property type="term" value="C:cytoplasm"/>
    <property type="evidence" value="ECO:0007669"/>
    <property type="project" value="InterPro"/>
</dbReference>
<evidence type="ECO:0000256" key="6">
    <source>
        <dbReference type="ARBA" id="ARBA00023284"/>
    </source>
</evidence>
<dbReference type="PRINTS" id="PR00469">
    <property type="entry name" value="PNDRDTASEII"/>
</dbReference>
<dbReference type="InterPro" id="IPR023753">
    <property type="entry name" value="FAD/NAD-binding_dom"/>
</dbReference>
<keyword evidence="5" id="KW-1015">Disulfide bond</keyword>
<evidence type="ECO:0000256" key="4">
    <source>
        <dbReference type="ARBA" id="ARBA00023002"/>
    </source>
</evidence>
<evidence type="ECO:0000313" key="11">
    <source>
        <dbReference type="Proteomes" id="UP000243065"/>
    </source>
</evidence>
<dbReference type="EC" id="1.8.1.9" evidence="7"/>
<keyword evidence="2 7" id="KW-0285">Flavoprotein</keyword>
<comment type="cofactor">
    <cofactor evidence="8">
        <name>FAD</name>
        <dbReference type="ChEBI" id="CHEBI:57692"/>
    </cofactor>
    <text evidence="8">Binds 1 FAD per subunit.</text>
</comment>
<evidence type="ECO:0000256" key="1">
    <source>
        <dbReference type="ARBA" id="ARBA00009333"/>
    </source>
</evidence>
<keyword evidence="11" id="KW-1185">Reference proteome</keyword>
<dbReference type="GO" id="GO:0019430">
    <property type="term" value="P:removal of superoxide radicals"/>
    <property type="evidence" value="ECO:0007669"/>
    <property type="project" value="UniProtKB-UniRule"/>
</dbReference>
<dbReference type="InterPro" id="IPR036188">
    <property type="entry name" value="FAD/NAD-bd_sf"/>
</dbReference>
<dbReference type="InterPro" id="IPR050097">
    <property type="entry name" value="Ferredoxin-NADP_redctase_2"/>
</dbReference>
<evidence type="ECO:0000313" key="10">
    <source>
        <dbReference type="EMBL" id="CUT02867.1"/>
    </source>
</evidence>
<organism evidence="10 11">
    <name type="scientific">Kryptobacter tengchongensis</name>
    <dbReference type="NCBI Taxonomy" id="1643429"/>
    <lineage>
        <taxon>Bacteria</taxon>
        <taxon>Pseudomonadati</taxon>
        <taxon>Candidatus Kryptoniota</taxon>
        <taxon>Candidatus Kryptobacter</taxon>
    </lineage>
</organism>
<keyword evidence="3 7" id="KW-0274">FAD</keyword>
<gene>
    <name evidence="10" type="ORF">JGI24_01201</name>
</gene>
<keyword evidence="4 7" id="KW-0560">Oxidoreductase</keyword>
<comment type="subunit">
    <text evidence="7">Homodimer.</text>
</comment>
<dbReference type="PRINTS" id="PR00368">
    <property type="entry name" value="FADPNR"/>
</dbReference>
<dbReference type="Gene3D" id="3.50.50.60">
    <property type="entry name" value="FAD/NAD(P)-binding domain"/>
    <property type="match status" value="2"/>
</dbReference>
<dbReference type="InterPro" id="IPR008255">
    <property type="entry name" value="Pyr_nucl-diS_OxRdtase_2_AS"/>
</dbReference>
<dbReference type="OrthoDB" id="9806179at2"/>
<evidence type="ECO:0000259" key="9">
    <source>
        <dbReference type="Pfam" id="PF07992"/>
    </source>
</evidence>
<protein>
    <recommendedName>
        <fullName evidence="7">Thioredoxin reductase</fullName>
        <ecNumber evidence="7">1.8.1.9</ecNumber>
    </recommendedName>
</protein>
<evidence type="ECO:0000256" key="5">
    <source>
        <dbReference type="ARBA" id="ARBA00023157"/>
    </source>
</evidence>
<reference evidence="10 11" key="1">
    <citation type="submission" date="2015-11" db="EMBL/GenBank/DDBJ databases">
        <authorList>
            <person name="Varghese N."/>
        </authorList>
    </citation>
    <scope>NUCLEOTIDE SEQUENCE [LARGE SCALE GENOMIC DNA]</scope>
    <source>
        <strain evidence="10 11">JGI-24</strain>
    </source>
</reference>
<accession>A0A656D859</accession>
<feature type="domain" description="FAD/NAD(P)-binding" evidence="9">
    <location>
        <begin position="8"/>
        <end position="297"/>
    </location>
</feature>
<keyword evidence="6 7" id="KW-0676">Redox-active center</keyword>
<dbReference type="Pfam" id="PF07992">
    <property type="entry name" value="Pyr_redox_2"/>
    <property type="match status" value="1"/>
</dbReference>
<dbReference type="NCBIfam" id="TIGR01292">
    <property type="entry name" value="TRX_reduct"/>
    <property type="match status" value="1"/>
</dbReference>
<evidence type="ECO:0000256" key="7">
    <source>
        <dbReference type="RuleBase" id="RU003880"/>
    </source>
</evidence>
<dbReference type="Proteomes" id="UP000243065">
    <property type="component" value="Unassembled WGS sequence"/>
</dbReference>
<sequence>MQPVEHRKLIIIGSGPAGLTAAIYAARADLQPLVFEGSQPGGQLMLTTEVENFPGFPKGIQGPELMQLMREQAEKFGAKLEMLDVTKVDFSTRPFKIWADEDLYTADAVIIATGASAKWLGLESEQKLRGYGVSACATCDGFFFKDKEVVVVGGGDTAMEEALFLTRYASKVTVVHRRDKLRASKIMQERAMKNPKITFIWNSVIEEVYDVAQKKVTGVKLRNVLTGETTDYKCDGLFIAIGHQPNTEIFKGQIEMDEVGYIITKPGSTATSVPGVFAAGDVADKVYRQAVTAAGTGCMAALDAARYLESLHD</sequence>
<comment type="catalytic activity">
    <reaction evidence="7">
        <text>[thioredoxin]-dithiol + NADP(+) = [thioredoxin]-disulfide + NADPH + H(+)</text>
        <dbReference type="Rhea" id="RHEA:20345"/>
        <dbReference type="Rhea" id="RHEA-COMP:10698"/>
        <dbReference type="Rhea" id="RHEA-COMP:10700"/>
        <dbReference type="ChEBI" id="CHEBI:15378"/>
        <dbReference type="ChEBI" id="CHEBI:29950"/>
        <dbReference type="ChEBI" id="CHEBI:50058"/>
        <dbReference type="ChEBI" id="CHEBI:57783"/>
        <dbReference type="ChEBI" id="CHEBI:58349"/>
        <dbReference type="EC" id="1.8.1.9"/>
    </reaction>
</comment>
<keyword evidence="8" id="KW-0521">NADP</keyword>
<dbReference type="PANTHER" id="PTHR48105">
    <property type="entry name" value="THIOREDOXIN REDUCTASE 1-RELATED-RELATED"/>
    <property type="match status" value="1"/>
</dbReference>
<dbReference type="AlphaFoldDB" id="A0A656D859"/>
<evidence type="ECO:0000256" key="8">
    <source>
        <dbReference type="RuleBase" id="RU003881"/>
    </source>
</evidence>
<evidence type="ECO:0000256" key="3">
    <source>
        <dbReference type="ARBA" id="ARBA00022827"/>
    </source>
</evidence>
<name>A0A656D859_KRYT1</name>
<dbReference type="EMBL" id="CZVU01000056">
    <property type="protein sequence ID" value="CUT02867.1"/>
    <property type="molecule type" value="Genomic_DNA"/>
</dbReference>
<dbReference type="InterPro" id="IPR005982">
    <property type="entry name" value="Thioredox_Rdtase"/>
</dbReference>
<dbReference type="PROSITE" id="PS00573">
    <property type="entry name" value="PYRIDINE_REDOX_2"/>
    <property type="match status" value="1"/>
</dbReference>
<comment type="similarity">
    <text evidence="1 7">Belongs to the class-II pyridine nucleotide-disulfide oxidoreductase family.</text>
</comment>
<dbReference type="GO" id="GO:0004791">
    <property type="term" value="F:thioredoxin-disulfide reductase (NADPH) activity"/>
    <property type="evidence" value="ECO:0007669"/>
    <property type="project" value="UniProtKB-UniRule"/>
</dbReference>
<evidence type="ECO:0000256" key="2">
    <source>
        <dbReference type="ARBA" id="ARBA00022630"/>
    </source>
</evidence>
<dbReference type="RefSeq" id="WP_072150568.1">
    <property type="nucleotide sequence ID" value="NZ_CZVU01000056.1"/>
</dbReference>